<evidence type="ECO:0000256" key="5">
    <source>
        <dbReference type="ARBA" id="ARBA00022801"/>
    </source>
</evidence>
<dbReference type="InterPro" id="IPR057739">
    <property type="entry name" value="Glyco_hydro_29_N"/>
</dbReference>
<dbReference type="EMBL" id="VSDQ01000241">
    <property type="protein sequence ID" value="TYA89233.1"/>
    <property type="molecule type" value="Genomic_DNA"/>
</dbReference>
<evidence type="ECO:0000313" key="8">
    <source>
        <dbReference type="EMBL" id="TYA89233.1"/>
    </source>
</evidence>
<dbReference type="SUPFAM" id="SSF51445">
    <property type="entry name" value="(Trans)glycosidases"/>
    <property type="match status" value="1"/>
</dbReference>
<dbReference type="AlphaFoldDB" id="A0A5D0IZA4"/>
<proteinExistence type="inferred from homology"/>
<dbReference type="PANTHER" id="PTHR10030:SF37">
    <property type="entry name" value="ALPHA-L-FUCOSIDASE-RELATED"/>
    <property type="match status" value="1"/>
</dbReference>
<dbReference type="OrthoDB" id="1389336at2"/>
<sequence length="533" mass="61479">MNCLNIQYNFIVKSVIRKLKKAPFVFIVSLVLLSACNSEKKKNSSEFINTAAKKVYENNWESLKTHKTPSWFTNGKFGIYFHWGVYSVPAYKTEWYPRLMYLDNFEGWGDDVRPYHIAKYGEDFQYHEFIPDFTAEHFNAEEWALLFKKSGAQYAGPVAEHSDGFSMWNSKVNKWNAFNMGPKRDIVGELEKAIKAEGMKFVTTFHHQFHWGWYPSWNGLVDVSSKDLLDFYGEVVPEETFKQATKNLEKYGPSEAFTHKWKAKVLEVINNYNPDFVWFDSKLDIIPEKDRIELVEYFYNTSAKNNKEVVLSYKGDDLPKDVGVLDIEAGRLNELVNYHWLTDTPFCHGNSAWSYVEGKESKGGNMNIDALIDIVSKNGCLLLNIGPKADGTIPEEIKTGLLEMGKWLEEYGEVVYGSKPFITYGEGPTKLKKNRFGGFNDLKEGYCDEDFRFTTKDDNLYLIQLDVPKYEKKYVLRSFGSNEIAGDKKIESIQLMGSNQEVSWYQNEKGLYIVGVKEVPNKIAIVYKIKLAK</sequence>
<evidence type="ECO:0000313" key="9">
    <source>
        <dbReference type="Proteomes" id="UP000323930"/>
    </source>
</evidence>
<dbReference type="Gene3D" id="2.60.40.1180">
    <property type="entry name" value="Golgi alpha-mannosidase II"/>
    <property type="match status" value="1"/>
</dbReference>
<dbReference type="EC" id="3.2.1.51" evidence="3"/>
<keyword evidence="6" id="KW-0326">Glycosidase</keyword>
<dbReference type="InterPro" id="IPR017853">
    <property type="entry name" value="GH"/>
</dbReference>
<name>A0A5D0IZA4_9FLAO</name>
<dbReference type="Pfam" id="PF01120">
    <property type="entry name" value="Alpha_L_fucos"/>
    <property type="match status" value="1"/>
</dbReference>
<dbReference type="GO" id="GO:0016139">
    <property type="term" value="P:glycoside catabolic process"/>
    <property type="evidence" value="ECO:0007669"/>
    <property type="project" value="TreeGrafter"/>
</dbReference>
<protein>
    <recommendedName>
        <fullName evidence="3">alpha-L-fucosidase</fullName>
        <ecNumber evidence="3">3.2.1.51</ecNumber>
    </recommendedName>
</protein>
<dbReference type="InterPro" id="IPR016286">
    <property type="entry name" value="FUC_metazoa-typ"/>
</dbReference>
<dbReference type="PRINTS" id="PR00741">
    <property type="entry name" value="GLHYDRLASE29"/>
</dbReference>
<keyword evidence="9" id="KW-1185">Reference proteome</keyword>
<dbReference type="GO" id="GO:0006004">
    <property type="term" value="P:fucose metabolic process"/>
    <property type="evidence" value="ECO:0007669"/>
    <property type="project" value="InterPro"/>
</dbReference>
<keyword evidence="4" id="KW-0732">Signal</keyword>
<keyword evidence="5" id="KW-0378">Hydrolase</keyword>
<dbReference type="PANTHER" id="PTHR10030">
    <property type="entry name" value="ALPHA-L-FUCOSIDASE"/>
    <property type="match status" value="1"/>
</dbReference>
<dbReference type="SMART" id="SM00812">
    <property type="entry name" value="Alpha_L_fucos"/>
    <property type="match status" value="1"/>
</dbReference>
<dbReference type="GO" id="GO:0005764">
    <property type="term" value="C:lysosome"/>
    <property type="evidence" value="ECO:0007669"/>
    <property type="project" value="TreeGrafter"/>
</dbReference>
<dbReference type="Proteomes" id="UP000323930">
    <property type="component" value="Unassembled WGS sequence"/>
</dbReference>
<evidence type="ECO:0000256" key="6">
    <source>
        <dbReference type="ARBA" id="ARBA00023295"/>
    </source>
</evidence>
<evidence type="ECO:0000256" key="2">
    <source>
        <dbReference type="ARBA" id="ARBA00007951"/>
    </source>
</evidence>
<evidence type="ECO:0000256" key="3">
    <source>
        <dbReference type="ARBA" id="ARBA00012662"/>
    </source>
</evidence>
<comment type="function">
    <text evidence="1">Alpha-L-fucosidase is responsible for hydrolyzing the alpha-1,6-linked fucose joined to the reducing-end N-acetylglucosamine of the carbohydrate moieties of glycoproteins.</text>
</comment>
<evidence type="ECO:0000256" key="1">
    <source>
        <dbReference type="ARBA" id="ARBA00004071"/>
    </source>
</evidence>
<dbReference type="RefSeq" id="WP_148540099.1">
    <property type="nucleotide sequence ID" value="NZ_VSDQ01000241.1"/>
</dbReference>
<evidence type="ECO:0000259" key="7">
    <source>
        <dbReference type="Pfam" id="PF01120"/>
    </source>
</evidence>
<feature type="domain" description="Glycoside hydrolase family 29 N-terminal" evidence="7">
    <location>
        <begin position="50"/>
        <end position="413"/>
    </location>
</feature>
<gene>
    <name evidence="8" type="ORF">FUA24_03625</name>
</gene>
<dbReference type="InterPro" id="IPR013780">
    <property type="entry name" value="Glyco_hydro_b"/>
</dbReference>
<dbReference type="Gene3D" id="3.20.20.80">
    <property type="entry name" value="Glycosidases"/>
    <property type="match status" value="1"/>
</dbReference>
<dbReference type="GO" id="GO:0004560">
    <property type="term" value="F:alpha-L-fucosidase activity"/>
    <property type="evidence" value="ECO:0007669"/>
    <property type="project" value="InterPro"/>
</dbReference>
<accession>A0A5D0IZA4</accession>
<reference evidence="8 9" key="1">
    <citation type="submission" date="2019-08" db="EMBL/GenBank/DDBJ databases">
        <title>Seonamhaeicola sediminis sp. nov., isolated from marine sediment.</title>
        <authorList>
            <person name="Cao W.R."/>
        </authorList>
    </citation>
    <scope>NUCLEOTIDE SEQUENCE [LARGE SCALE GENOMIC DNA]</scope>
    <source>
        <strain evidence="8 9">B011</strain>
    </source>
</reference>
<dbReference type="PIRSF" id="PIRSF001092">
    <property type="entry name" value="Alpha-L-fucosidase"/>
    <property type="match status" value="1"/>
</dbReference>
<comment type="caution">
    <text evidence="8">The sequence shown here is derived from an EMBL/GenBank/DDBJ whole genome shotgun (WGS) entry which is preliminary data.</text>
</comment>
<evidence type="ECO:0000256" key="4">
    <source>
        <dbReference type="ARBA" id="ARBA00022729"/>
    </source>
</evidence>
<dbReference type="InterPro" id="IPR000933">
    <property type="entry name" value="Glyco_hydro_29"/>
</dbReference>
<comment type="similarity">
    <text evidence="2">Belongs to the glycosyl hydrolase 29 family.</text>
</comment>
<organism evidence="8 9">
    <name type="scientific">Seonamhaeicola marinus</name>
    <dbReference type="NCBI Taxonomy" id="1912246"/>
    <lineage>
        <taxon>Bacteria</taxon>
        <taxon>Pseudomonadati</taxon>
        <taxon>Bacteroidota</taxon>
        <taxon>Flavobacteriia</taxon>
        <taxon>Flavobacteriales</taxon>
        <taxon>Flavobacteriaceae</taxon>
    </lineage>
</organism>